<dbReference type="Proteomes" id="UP000037069">
    <property type="component" value="Unassembled WGS sequence"/>
</dbReference>
<evidence type="ECO:0000313" key="2">
    <source>
        <dbReference type="EMBL" id="KNC21026.1"/>
    </source>
</evidence>
<accession>A0A0L0BLU4</accession>
<dbReference type="SUPFAM" id="SSF52047">
    <property type="entry name" value="RNI-like"/>
    <property type="match status" value="1"/>
</dbReference>
<feature type="domain" description="F-box" evidence="1">
    <location>
        <begin position="15"/>
        <end position="49"/>
    </location>
</feature>
<dbReference type="OrthoDB" id="550575at2759"/>
<gene>
    <name evidence="2" type="ORF">FF38_02020</name>
</gene>
<proteinExistence type="predicted"/>
<reference evidence="2 3" key="1">
    <citation type="journal article" date="2015" name="Nat. Commun.">
        <title>Lucilia cuprina genome unlocks parasitic fly biology to underpin future interventions.</title>
        <authorList>
            <person name="Anstead C.A."/>
            <person name="Korhonen P.K."/>
            <person name="Young N.D."/>
            <person name="Hall R.S."/>
            <person name="Jex A.R."/>
            <person name="Murali S.C."/>
            <person name="Hughes D.S."/>
            <person name="Lee S.F."/>
            <person name="Perry T."/>
            <person name="Stroehlein A.J."/>
            <person name="Ansell B.R."/>
            <person name="Breugelmans B."/>
            <person name="Hofmann A."/>
            <person name="Qu J."/>
            <person name="Dugan S."/>
            <person name="Lee S.L."/>
            <person name="Chao H."/>
            <person name="Dinh H."/>
            <person name="Han Y."/>
            <person name="Doddapaneni H.V."/>
            <person name="Worley K.C."/>
            <person name="Muzny D.M."/>
            <person name="Ioannidis P."/>
            <person name="Waterhouse R.M."/>
            <person name="Zdobnov E.M."/>
            <person name="James P.J."/>
            <person name="Bagnall N.H."/>
            <person name="Kotze A.C."/>
            <person name="Gibbs R.A."/>
            <person name="Richards S."/>
            <person name="Batterham P."/>
            <person name="Gasser R.B."/>
        </authorList>
    </citation>
    <scope>NUCLEOTIDE SEQUENCE [LARGE SCALE GENOMIC DNA]</scope>
    <source>
        <strain evidence="2 3">LS</strain>
        <tissue evidence="2">Full body</tissue>
    </source>
</reference>
<organism evidence="2 3">
    <name type="scientific">Lucilia cuprina</name>
    <name type="common">Green bottle fly</name>
    <name type="synonym">Australian sheep blowfly</name>
    <dbReference type="NCBI Taxonomy" id="7375"/>
    <lineage>
        <taxon>Eukaryota</taxon>
        <taxon>Metazoa</taxon>
        <taxon>Ecdysozoa</taxon>
        <taxon>Arthropoda</taxon>
        <taxon>Hexapoda</taxon>
        <taxon>Insecta</taxon>
        <taxon>Pterygota</taxon>
        <taxon>Neoptera</taxon>
        <taxon>Endopterygota</taxon>
        <taxon>Diptera</taxon>
        <taxon>Brachycera</taxon>
        <taxon>Muscomorpha</taxon>
        <taxon>Oestroidea</taxon>
        <taxon>Calliphoridae</taxon>
        <taxon>Luciliinae</taxon>
        <taxon>Lucilia</taxon>
    </lineage>
</organism>
<dbReference type="InterPro" id="IPR032675">
    <property type="entry name" value="LRR_dom_sf"/>
</dbReference>
<keyword evidence="3" id="KW-1185">Reference proteome</keyword>
<dbReference type="Gene3D" id="3.80.10.10">
    <property type="entry name" value="Ribonuclease Inhibitor"/>
    <property type="match status" value="1"/>
</dbReference>
<dbReference type="EMBL" id="JRES01001669">
    <property type="protein sequence ID" value="KNC21026.1"/>
    <property type="molecule type" value="Genomic_DNA"/>
</dbReference>
<dbReference type="InterPro" id="IPR001810">
    <property type="entry name" value="F-box_dom"/>
</dbReference>
<name>A0A0L0BLU4_LUCCU</name>
<dbReference type="Pfam" id="PF00646">
    <property type="entry name" value="F-box"/>
    <property type="match status" value="1"/>
</dbReference>
<protein>
    <recommendedName>
        <fullName evidence="1">F-box domain-containing protein</fullName>
    </recommendedName>
</protein>
<evidence type="ECO:0000313" key="3">
    <source>
        <dbReference type="Proteomes" id="UP000037069"/>
    </source>
</evidence>
<dbReference type="AlphaFoldDB" id="A0A0L0BLU4"/>
<evidence type="ECO:0000259" key="1">
    <source>
        <dbReference type="Pfam" id="PF00646"/>
    </source>
</evidence>
<sequence>MVTTKEISLQEGPRLLDLNDDCLELILKRLNIVEQFQISKLHTRFKNIIIALWRSKLNHVFIYPEILKDISDQTFIEFMLEVSGFMNTLFMRYCDIRLLRLLSDQIFPQTQCFNWIGLPTKAGRGEENLEDAGQELQFIDEDVNMLVRIFPHLKVLKLRASQITGKHLSQLRSLRQLSLDECQFLDSDNFREVFQELKLRKFDIMEDCDEINCCDLVELKKCPTLEHIKIADYHLCFDTDIVNDILRMPKLKKLSILSKNFVFDILERISRSRLKQIEAFKFNGVLHNFDRFFQELTHMRELKKLSFYECRGYDIEGIRDYMLSQISKQLPNLEEIHLCSCDLESENGVLCFVQNCRQLRIINLTSTHKCFNVSMIWRCMDLMKKQKWRTTDLELWLKDTDVDKNILEASKYRYKDPRYMYNNRFLKLDFKSFIVDSNPPGVLKFTFTT</sequence>
<comment type="caution">
    <text evidence="2">The sequence shown here is derived from an EMBL/GenBank/DDBJ whole genome shotgun (WGS) entry which is preliminary data.</text>
</comment>
<dbReference type="OMA" id="WRTQPLE"/>